<protein>
    <submittedName>
        <fullName evidence="1">Uncharacterized protein</fullName>
    </submittedName>
</protein>
<accession>A0A4R1LB80</accession>
<dbReference type="EMBL" id="SMGK01000001">
    <property type="protein sequence ID" value="TCK75738.1"/>
    <property type="molecule type" value="Genomic_DNA"/>
</dbReference>
<sequence>MLAVAFAAILLLQPSDLPQQNAPLPDAHQLMQRALANEKKMAAEQERYECRVTDETVQTDSKGNVKHTDSRTMEQFYVNGVEIERTLSKNGKDLSPSELKKEDERVMKQTVKYSDQAKATKETDHQNQQIEDAMEAMQLTNGRRQMQDGRSVLLYDIVPNPKFDAKNMNQRFAQAMQGTMSVDEKTGELIDFNIRSVRDIKIAGGLVGNLHKGFWMHIHDHPQPDGVWLTDLTEGSGDARAALFFHPYFRFKETTGDCHLYTTDATQVGQAKLAK</sequence>
<dbReference type="RefSeq" id="WP_131991772.1">
    <property type="nucleotide sequence ID" value="NZ_SMGK01000001.1"/>
</dbReference>
<dbReference type="OrthoDB" id="115424at2"/>
<proteinExistence type="predicted"/>
<reference evidence="1 2" key="1">
    <citation type="submission" date="2019-03" db="EMBL/GenBank/DDBJ databases">
        <title>Genomic Encyclopedia of Type Strains, Phase IV (KMG-IV): sequencing the most valuable type-strain genomes for metagenomic binning, comparative biology and taxonomic classification.</title>
        <authorList>
            <person name="Goeker M."/>
        </authorList>
    </citation>
    <scope>NUCLEOTIDE SEQUENCE [LARGE SCALE GENOMIC DNA]</scope>
    <source>
        <strain evidence="1 2">DSM 103428</strain>
    </source>
</reference>
<keyword evidence="2" id="KW-1185">Reference proteome</keyword>
<comment type="caution">
    <text evidence="1">The sequence shown here is derived from an EMBL/GenBank/DDBJ whole genome shotgun (WGS) entry which is preliminary data.</text>
</comment>
<evidence type="ECO:0000313" key="2">
    <source>
        <dbReference type="Proteomes" id="UP000295210"/>
    </source>
</evidence>
<gene>
    <name evidence="1" type="ORF">C7378_0729</name>
</gene>
<evidence type="ECO:0000313" key="1">
    <source>
        <dbReference type="EMBL" id="TCK75738.1"/>
    </source>
</evidence>
<organism evidence="1 2">
    <name type="scientific">Acidipila rosea</name>
    <dbReference type="NCBI Taxonomy" id="768535"/>
    <lineage>
        <taxon>Bacteria</taxon>
        <taxon>Pseudomonadati</taxon>
        <taxon>Acidobacteriota</taxon>
        <taxon>Terriglobia</taxon>
        <taxon>Terriglobales</taxon>
        <taxon>Acidobacteriaceae</taxon>
        <taxon>Acidipila</taxon>
    </lineage>
</organism>
<dbReference type="AlphaFoldDB" id="A0A4R1LB80"/>
<dbReference type="Proteomes" id="UP000295210">
    <property type="component" value="Unassembled WGS sequence"/>
</dbReference>
<name>A0A4R1LB80_9BACT</name>